<evidence type="ECO:0000313" key="6">
    <source>
        <dbReference type="Proteomes" id="UP000275267"/>
    </source>
</evidence>
<dbReference type="PANTHER" id="PTHR23155">
    <property type="entry name" value="DISEASE RESISTANCE PROTEIN RP"/>
    <property type="match status" value="1"/>
</dbReference>
<dbReference type="FunFam" id="1.10.10.10:FF:000322">
    <property type="entry name" value="Probable disease resistance protein At1g63360"/>
    <property type="match status" value="1"/>
</dbReference>
<dbReference type="Pfam" id="PF23598">
    <property type="entry name" value="LRR_14"/>
    <property type="match status" value="1"/>
</dbReference>
<dbReference type="InterPro" id="IPR055414">
    <property type="entry name" value="LRR_R13L4/SHOC2-like"/>
</dbReference>
<evidence type="ECO:0000313" key="5">
    <source>
        <dbReference type="EMBL" id="RLM98114.1"/>
    </source>
</evidence>
<dbReference type="GO" id="GO:0009626">
    <property type="term" value="P:plant-type hypersensitive response"/>
    <property type="evidence" value="ECO:0007669"/>
    <property type="project" value="UniProtKB-ARBA"/>
</dbReference>
<keyword evidence="2" id="KW-0611">Plant defense</keyword>
<dbReference type="InterPro" id="IPR058922">
    <property type="entry name" value="WHD_DRP"/>
</dbReference>
<dbReference type="InterPro" id="IPR036388">
    <property type="entry name" value="WH-like_DNA-bd_sf"/>
</dbReference>
<protein>
    <submittedName>
        <fullName evidence="5">Disease resistance RPP8-like protein 2</fullName>
    </submittedName>
</protein>
<dbReference type="GO" id="GO:0002758">
    <property type="term" value="P:innate immune response-activating signaling pathway"/>
    <property type="evidence" value="ECO:0007669"/>
    <property type="project" value="UniProtKB-ARBA"/>
</dbReference>
<dbReference type="Gene3D" id="1.10.10.10">
    <property type="entry name" value="Winged helix-like DNA-binding domain superfamily/Winged helix DNA-binding domain"/>
    <property type="match status" value="1"/>
</dbReference>
<evidence type="ECO:0000259" key="4">
    <source>
        <dbReference type="Pfam" id="PF23598"/>
    </source>
</evidence>
<organism evidence="5 6">
    <name type="scientific">Panicum miliaceum</name>
    <name type="common">Proso millet</name>
    <name type="synonym">Broomcorn millet</name>
    <dbReference type="NCBI Taxonomy" id="4540"/>
    <lineage>
        <taxon>Eukaryota</taxon>
        <taxon>Viridiplantae</taxon>
        <taxon>Streptophyta</taxon>
        <taxon>Embryophyta</taxon>
        <taxon>Tracheophyta</taxon>
        <taxon>Spermatophyta</taxon>
        <taxon>Magnoliopsida</taxon>
        <taxon>Liliopsida</taxon>
        <taxon>Poales</taxon>
        <taxon>Poaceae</taxon>
        <taxon>PACMAD clade</taxon>
        <taxon>Panicoideae</taxon>
        <taxon>Panicodae</taxon>
        <taxon>Paniceae</taxon>
        <taxon>Panicinae</taxon>
        <taxon>Panicum</taxon>
        <taxon>Panicum sect. Panicum</taxon>
    </lineage>
</organism>
<dbReference type="OrthoDB" id="600370at2759"/>
<dbReference type="Gene3D" id="3.80.10.10">
    <property type="entry name" value="Ribonuclease Inhibitor"/>
    <property type="match status" value="1"/>
</dbReference>
<accession>A0A3L6R8H8</accession>
<dbReference type="InterPro" id="IPR032675">
    <property type="entry name" value="LRR_dom_sf"/>
</dbReference>
<dbReference type="STRING" id="4540.A0A3L6R8H8"/>
<feature type="domain" description="Disease resistance R13L4/SHOC-2-like LRR" evidence="4">
    <location>
        <begin position="170"/>
        <end position="377"/>
    </location>
</feature>
<dbReference type="PANTHER" id="PTHR23155:SF968">
    <property type="entry name" value="NB-ARC DOMAIN CONTAINING PROTEIN, EXPRESSED"/>
    <property type="match status" value="1"/>
</dbReference>
<evidence type="ECO:0000259" key="3">
    <source>
        <dbReference type="Pfam" id="PF23559"/>
    </source>
</evidence>
<dbReference type="Pfam" id="PF23559">
    <property type="entry name" value="WHD_DRP"/>
    <property type="match status" value="1"/>
</dbReference>
<dbReference type="AlphaFoldDB" id="A0A3L6R8H8"/>
<evidence type="ECO:0000256" key="1">
    <source>
        <dbReference type="ARBA" id="ARBA00022737"/>
    </source>
</evidence>
<keyword evidence="1" id="KW-0677">Repeat</keyword>
<dbReference type="InterPro" id="IPR044974">
    <property type="entry name" value="Disease_R_plants"/>
</dbReference>
<dbReference type="SUPFAM" id="SSF52047">
    <property type="entry name" value="RNI-like"/>
    <property type="match status" value="1"/>
</dbReference>
<gene>
    <name evidence="5" type="ORF">C2845_PM06G22690</name>
</gene>
<reference evidence="6" key="1">
    <citation type="journal article" date="2019" name="Nat. Commun.">
        <title>The genome of broomcorn millet.</title>
        <authorList>
            <person name="Zou C."/>
            <person name="Miki D."/>
            <person name="Li D."/>
            <person name="Tang Q."/>
            <person name="Xiao L."/>
            <person name="Rajput S."/>
            <person name="Deng P."/>
            <person name="Jia W."/>
            <person name="Huang R."/>
            <person name="Zhang M."/>
            <person name="Sun Y."/>
            <person name="Hu J."/>
            <person name="Fu X."/>
            <person name="Schnable P.S."/>
            <person name="Li F."/>
            <person name="Zhang H."/>
            <person name="Feng B."/>
            <person name="Zhu X."/>
            <person name="Liu R."/>
            <person name="Schnable J.C."/>
            <person name="Zhu J.-K."/>
            <person name="Zhang H."/>
        </authorList>
    </citation>
    <scope>NUCLEOTIDE SEQUENCE [LARGE SCALE GENOMIC DNA]</scope>
</reference>
<comment type="caution">
    <text evidence="5">The sequence shown here is derived from an EMBL/GenBank/DDBJ whole genome shotgun (WGS) entry which is preliminary data.</text>
</comment>
<name>A0A3L6R8H8_PANMI</name>
<proteinExistence type="predicted"/>
<sequence>MDRCLDWEATSQWDNMRRIIARSYDDMPQHYLKSCFLYMTSFPEDLVTSADTLTRSWIAEGFVPHRNNQTMEETAFGCLEELAQRSMVHVHSRDKIRGCISGVQMHDVVREWAIQQARKEGFLKMCKNQDDVSDGIFAYRFSLLEFFDDRICISAPNVRSMLGFGLPSVTLGTLRFLRTLYMSDSNLEKISKVIGRLIHLRFIGLKWCKSVVLPSSTGQLLNLQSIDLTGTDIPCVPKSLWDIPTLRHVVIPKVETNVPTTVGVDEQSELQTLCIHRVGHKSLMRTQSMGCLRLIRSLMHMPLLRTLALSTHFLPVDVLTCLPNHRHLDYLSLLLWESTTTFPDSTLLPQNLRHLFLGFHGTWNSWHADLLPTLGRLQSLGILVMMVAYRHDDADDDTGLILQRSQSAGVPTYEYEAPIMSSPAGAFPRLRSLSL</sequence>
<dbReference type="EMBL" id="PQIB02000009">
    <property type="protein sequence ID" value="RLM98114.1"/>
    <property type="molecule type" value="Genomic_DNA"/>
</dbReference>
<feature type="domain" description="Disease resistance protein winged helix" evidence="3">
    <location>
        <begin position="42"/>
        <end position="111"/>
    </location>
</feature>
<dbReference type="Proteomes" id="UP000275267">
    <property type="component" value="Unassembled WGS sequence"/>
</dbReference>
<dbReference type="GO" id="GO:0042742">
    <property type="term" value="P:defense response to bacterium"/>
    <property type="evidence" value="ECO:0007669"/>
    <property type="project" value="UniProtKB-ARBA"/>
</dbReference>
<evidence type="ECO:0000256" key="2">
    <source>
        <dbReference type="ARBA" id="ARBA00022821"/>
    </source>
</evidence>
<keyword evidence="6" id="KW-1185">Reference proteome</keyword>